<dbReference type="Proteomes" id="UP001165541">
    <property type="component" value="Unassembled WGS sequence"/>
</dbReference>
<evidence type="ECO:0000259" key="3">
    <source>
        <dbReference type="PROSITE" id="PS50006"/>
    </source>
</evidence>
<name>A0ABT0YPY9_9BURK</name>
<feature type="domain" description="FHA" evidence="3">
    <location>
        <begin position="27"/>
        <end position="76"/>
    </location>
</feature>
<evidence type="ECO:0000313" key="5">
    <source>
        <dbReference type="Proteomes" id="UP001165541"/>
    </source>
</evidence>
<feature type="transmembrane region" description="Helical" evidence="2">
    <location>
        <begin position="192"/>
        <end position="215"/>
    </location>
</feature>
<gene>
    <name evidence="4" type="ORF">M8A51_14825</name>
</gene>
<evidence type="ECO:0000256" key="2">
    <source>
        <dbReference type="SAM" id="Phobius"/>
    </source>
</evidence>
<keyword evidence="2" id="KW-0812">Transmembrane</keyword>
<comment type="caution">
    <text evidence="4">The sequence shown here is derived from an EMBL/GenBank/DDBJ whole genome shotgun (WGS) entry which is preliminary data.</text>
</comment>
<protein>
    <submittedName>
        <fullName evidence="4">FHA domain-containing protein</fullName>
    </submittedName>
</protein>
<reference evidence="4" key="1">
    <citation type="submission" date="2022-05" db="EMBL/GenBank/DDBJ databases">
        <title>Schlegelella sp. nov., isolated from mangrove soil.</title>
        <authorList>
            <person name="Liu Y."/>
            <person name="Ge X."/>
            <person name="Liu W."/>
        </authorList>
    </citation>
    <scope>NUCLEOTIDE SEQUENCE</scope>
    <source>
        <strain evidence="4">S2-27</strain>
    </source>
</reference>
<dbReference type="InterPro" id="IPR008984">
    <property type="entry name" value="SMAD_FHA_dom_sf"/>
</dbReference>
<feature type="transmembrane region" description="Helical" evidence="2">
    <location>
        <begin position="121"/>
        <end position="139"/>
    </location>
</feature>
<evidence type="ECO:0000256" key="1">
    <source>
        <dbReference type="SAM" id="MobiDB-lite"/>
    </source>
</evidence>
<feature type="transmembrane region" description="Helical" evidence="2">
    <location>
        <begin position="246"/>
        <end position="266"/>
    </location>
</feature>
<sequence>MDKIALIEVFDRDGSVCQAVPVQQWPVRIGRSLDCDVVLDDPHVAPHHFSVGADDGRLHVMVGETVNGLRCGRDVLPSGSAAVRSPGEDWVAGRTRVRVRLAGEVLAPEVPLPRPSAWRMASLLAVLTGLVGWSAWTQYLDSDPGQFLSGLAPLLISVAALLAGWSFLWALGSKLFQHRFDYWTHVRIAATGLLASGVLSAVLGVLAFMTSWVLLSQVRDAAEVLVFAGAVYAHLGAVLPQRRRMFAWGVGAAAIAGLATVAAFQYQRTDRFGPELYLTVLPPPAFRFAPAVAPDEFLEEVAATKDSLDAKARESDDEAMPEEDEEFIADE</sequence>
<dbReference type="Gene3D" id="2.60.200.20">
    <property type="match status" value="1"/>
</dbReference>
<dbReference type="EMBL" id="JAMKFE010000008">
    <property type="protein sequence ID" value="MCM5680796.1"/>
    <property type="molecule type" value="Genomic_DNA"/>
</dbReference>
<organism evidence="4 5">
    <name type="scientific">Caldimonas mangrovi</name>
    <dbReference type="NCBI Taxonomy" id="2944811"/>
    <lineage>
        <taxon>Bacteria</taxon>
        <taxon>Pseudomonadati</taxon>
        <taxon>Pseudomonadota</taxon>
        <taxon>Betaproteobacteria</taxon>
        <taxon>Burkholderiales</taxon>
        <taxon>Sphaerotilaceae</taxon>
        <taxon>Caldimonas</taxon>
    </lineage>
</organism>
<dbReference type="PROSITE" id="PS50006">
    <property type="entry name" value="FHA_DOMAIN"/>
    <property type="match status" value="1"/>
</dbReference>
<feature type="region of interest" description="Disordered" evidence="1">
    <location>
        <begin position="308"/>
        <end position="331"/>
    </location>
</feature>
<evidence type="ECO:0000313" key="4">
    <source>
        <dbReference type="EMBL" id="MCM5680796.1"/>
    </source>
</evidence>
<feature type="compositionally biased region" description="Acidic residues" evidence="1">
    <location>
        <begin position="315"/>
        <end position="331"/>
    </location>
</feature>
<dbReference type="RefSeq" id="WP_251779242.1">
    <property type="nucleotide sequence ID" value="NZ_JAMKFE010000008.1"/>
</dbReference>
<keyword evidence="2" id="KW-1133">Transmembrane helix</keyword>
<proteinExistence type="predicted"/>
<dbReference type="SUPFAM" id="SSF49879">
    <property type="entry name" value="SMAD/FHA domain"/>
    <property type="match status" value="1"/>
</dbReference>
<keyword evidence="5" id="KW-1185">Reference proteome</keyword>
<feature type="transmembrane region" description="Helical" evidence="2">
    <location>
        <begin position="221"/>
        <end position="239"/>
    </location>
</feature>
<keyword evidence="2" id="KW-0472">Membrane</keyword>
<dbReference type="InterPro" id="IPR000253">
    <property type="entry name" value="FHA_dom"/>
</dbReference>
<accession>A0ABT0YPY9</accession>
<feature type="transmembrane region" description="Helical" evidence="2">
    <location>
        <begin position="151"/>
        <end position="171"/>
    </location>
</feature>
<dbReference type="CDD" id="cd00060">
    <property type="entry name" value="FHA"/>
    <property type="match status" value="1"/>
</dbReference>
<dbReference type="Pfam" id="PF00498">
    <property type="entry name" value="FHA"/>
    <property type="match status" value="1"/>
</dbReference>